<protein>
    <submittedName>
        <fullName evidence="2">Uncharacterized protein</fullName>
    </submittedName>
</protein>
<proteinExistence type="predicted"/>
<dbReference type="InterPro" id="IPR043746">
    <property type="entry name" value="DUF5691"/>
</dbReference>
<comment type="caution">
    <text evidence="2">The sequence shown here is derived from an EMBL/GenBank/DDBJ whole genome shotgun (WGS) entry which is preliminary data.</text>
</comment>
<accession>A0A372M089</accession>
<dbReference type="Pfam" id="PF18944">
    <property type="entry name" value="DUF5691"/>
    <property type="match status" value="1"/>
</dbReference>
<feature type="region of interest" description="Disordered" evidence="1">
    <location>
        <begin position="1"/>
        <end position="36"/>
    </location>
</feature>
<sequence>MIDTGSATDDAATRGGHSADGSADGPTGSPPIESADWEDLVTTALLGTARRPGPAVPGKDPAAALLDAAAVRTVRRRAGI</sequence>
<dbReference type="EMBL" id="QUAK01000189">
    <property type="protein sequence ID" value="RFU83707.1"/>
    <property type="molecule type" value="Genomic_DNA"/>
</dbReference>
<feature type="non-terminal residue" evidence="2">
    <location>
        <position position="80"/>
    </location>
</feature>
<name>A0A372M089_9ACTN</name>
<evidence type="ECO:0000256" key="1">
    <source>
        <dbReference type="SAM" id="MobiDB-lite"/>
    </source>
</evidence>
<dbReference type="AlphaFoldDB" id="A0A372M089"/>
<evidence type="ECO:0000313" key="3">
    <source>
        <dbReference type="Proteomes" id="UP000263094"/>
    </source>
</evidence>
<gene>
    <name evidence="2" type="ORF">DY218_26425</name>
</gene>
<keyword evidence="3" id="KW-1185">Reference proteome</keyword>
<evidence type="ECO:0000313" key="2">
    <source>
        <dbReference type="EMBL" id="RFU83707.1"/>
    </source>
</evidence>
<reference evidence="2 3" key="1">
    <citation type="submission" date="2018-08" db="EMBL/GenBank/DDBJ databases">
        <title>Isolation, diversity and antifungal activity of Actinobacteria from wheat.</title>
        <authorList>
            <person name="Han C."/>
        </authorList>
    </citation>
    <scope>NUCLEOTIDE SEQUENCE [LARGE SCALE GENOMIC DNA]</scope>
    <source>
        <strain evidence="2 3">NEAU-YY421</strain>
    </source>
</reference>
<dbReference type="Proteomes" id="UP000263094">
    <property type="component" value="Unassembled WGS sequence"/>
</dbReference>
<organism evidence="2 3">
    <name type="scientific">Streptomyces triticagri</name>
    <dbReference type="NCBI Taxonomy" id="2293568"/>
    <lineage>
        <taxon>Bacteria</taxon>
        <taxon>Bacillati</taxon>
        <taxon>Actinomycetota</taxon>
        <taxon>Actinomycetes</taxon>
        <taxon>Kitasatosporales</taxon>
        <taxon>Streptomycetaceae</taxon>
        <taxon>Streptomyces</taxon>
    </lineage>
</organism>